<dbReference type="Proteomes" id="UP000019486">
    <property type="component" value="Unassembled WGS sequence"/>
</dbReference>
<dbReference type="GO" id="GO:0004622">
    <property type="term" value="F:phosphatidylcholine lysophospholipase activity"/>
    <property type="evidence" value="ECO:0007669"/>
    <property type="project" value="TreeGrafter"/>
</dbReference>
<reference evidence="1 2" key="1">
    <citation type="submission" date="2013-08" db="EMBL/GenBank/DDBJ databases">
        <title>The genome sequence of Skermanella stibiiresistens.</title>
        <authorList>
            <person name="Zhu W."/>
            <person name="Wang G."/>
        </authorList>
    </citation>
    <scope>NUCLEOTIDE SEQUENCE [LARGE SCALE GENOMIC DNA]</scope>
    <source>
        <strain evidence="1 2">SB22</strain>
    </source>
</reference>
<sequence>MVAVGSSSTEGTGASGPTMTYPAQLDQILEARFPGAKIDVVNKGIGGETAAGTLARLDRDVLALKPDLVIWQLGTNDALRNVDAKTFATQAVEGIERIRRSGADLLLLEPQFLPKQAGNATYAAYVDAVRALGAANGVPVFRRSAVMRYWLDHKQFTATTMLSGDQLHMTDASYHCLAELMANAIVPSAMPAVEPPSTNASAQAIKLLSGPTAVRNAEMPR</sequence>
<accession>W9H3S8</accession>
<gene>
    <name evidence="1" type="ORF">N825_13095</name>
</gene>
<comment type="caution">
    <text evidence="1">The sequence shown here is derived from an EMBL/GenBank/DDBJ whole genome shotgun (WGS) entry which is preliminary data.</text>
</comment>
<dbReference type="InterPro" id="IPR036514">
    <property type="entry name" value="SGNH_hydro_sf"/>
</dbReference>
<dbReference type="AlphaFoldDB" id="W9H3S8"/>
<evidence type="ECO:0000313" key="1">
    <source>
        <dbReference type="EMBL" id="EWY38423.1"/>
    </source>
</evidence>
<protein>
    <submittedName>
        <fullName evidence="1">GDSL family lipase</fullName>
    </submittedName>
</protein>
<dbReference type="EMBL" id="AVFL01000018">
    <property type="protein sequence ID" value="EWY38423.1"/>
    <property type="molecule type" value="Genomic_DNA"/>
</dbReference>
<dbReference type="PANTHER" id="PTHR30383">
    <property type="entry name" value="THIOESTERASE 1/PROTEASE 1/LYSOPHOSPHOLIPASE L1"/>
    <property type="match status" value="1"/>
</dbReference>
<dbReference type="PANTHER" id="PTHR30383:SF5">
    <property type="entry name" value="SGNH HYDROLASE-TYPE ESTERASE DOMAIN-CONTAINING PROTEIN"/>
    <property type="match status" value="1"/>
</dbReference>
<name>W9H3S8_9PROT</name>
<dbReference type="InterPro" id="IPR051532">
    <property type="entry name" value="Ester_Hydrolysis_Enzymes"/>
</dbReference>
<dbReference type="Pfam" id="PF25182">
    <property type="entry name" value="NonGDSL"/>
    <property type="match status" value="1"/>
</dbReference>
<dbReference type="SUPFAM" id="SSF52266">
    <property type="entry name" value="SGNH hydrolase"/>
    <property type="match status" value="1"/>
</dbReference>
<dbReference type="InterPro" id="IPR057572">
    <property type="entry name" value="NonGDSL"/>
</dbReference>
<dbReference type="Gene3D" id="3.40.50.1110">
    <property type="entry name" value="SGNH hydrolase"/>
    <property type="match status" value="1"/>
</dbReference>
<proteinExistence type="predicted"/>
<organism evidence="1 2">
    <name type="scientific">Skermanella stibiiresistens SB22</name>
    <dbReference type="NCBI Taxonomy" id="1385369"/>
    <lineage>
        <taxon>Bacteria</taxon>
        <taxon>Pseudomonadati</taxon>
        <taxon>Pseudomonadota</taxon>
        <taxon>Alphaproteobacteria</taxon>
        <taxon>Rhodospirillales</taxon>
        <taxon>Azospirillaceae</taxon>
        <taxon>Skermanella</taxon>
    </lineage>
</organism>
<keyword evidence="2" id="KW-1185">Reference proteome</keyword>
<dbReference type="STRING" id="1385369.N825_13095"/>
<evidence type="ECO:0000313" key="2">
    <source>
        <dbReference type="Proteomes" id="UP000019486"/>
    </source>
</evidence>